<proteinExistence type="predicted"/>
<evidence type="ECO:0000256" key="1">
    <source>
        <dbReference type="SAM" id="Phobius"/>
    </source>
</evidence>
<name>A0A1G2QAV3_9BACT</name>
<evidence type="ECO:0000313" key="3">
    <source>
        <dbReference type="EMBL" id="OHA57239.1"/>
    </source>
</evidence>
<dbReference type="InterPro" id="IPR025275">
    <property type="entry name" value="DUF4015"/>
</dbReference>
<dbReference type="Pfam" id="PF13200">
    <property type="entry name" value="DUF4015"/>
    <property type="match status" value="1"/>
</dbReference>
<keyword evidence="1" id="KW-0812">Transmembrane</keyword>
<protein>
    <recommendedName>
        <fullName evidence="2">DUF4015 domain-containing protein</fullName>
    </recommendedName>
</protein>
<comment type="caution">
    <text evidence="3">The sequence shown here is derived from an EMBL/GenBank/DDBJ whole genome shotgun (WGS) entry which is preliminary data.</text>
</comment>
<dbReference type="InterPro" id="IPR017853">
    <property type="entry name" value="GH"/>
</dbReference>
<reference evidence="3 4" key="1">
    <citation type="journal article" date="2016" name="Nat. Commun.">
        <title>Thousands of microbial genomes shed light on interconnected biogeochemical processes in an aquifer system.</title>
        <authorList>
            <person name="Anantharaman K."/>
            <person name="Brown C.T."/>
            <person name="Hug L.A."/>
            <person name="Sharon I."/>
            <person name="Castelle C.J."/>
            <person name="Probst A.J."/>
            <person name="Thomas B.C."/>
            <person name="Singh A."/>
            <person name="Wilkins M.J."/>
            <person name="Karaoz U."/>
            <person name="Brodie E.L."/>
            <person name="Williams K.H."/>
            <person name="Hubbard S.S."/>
            <person name="Banfield J.F."/>
        </authorList>
    </citation>
    <scope>NUCLEOTIDE SEQUENCE [LARGE SCALE GENOMIC DNA]</scope>
</reference>
<keyword evidence="1" id="KW-1133">Transmembrane helix</keyword>
<accession>A0A1G2QAV3</accession>
<feature type="transmembrane region" description="Helical" evidence="1">
    <location>
        <begin position="12"/>
        <end position="31"/>
    </location>
</feature>
<dbReference type="STRING" id="1802435.A2114_02645"/>
<keyword evidence="1" id="KW-0472">Membrane</keyword>
<dbReference type="Proteomes" id="UP000176494">
    <property type="component" value="Unassembled WGS sequence"/>
</dbReference>
<dbReference type="SUPFAM" id="SSF51445">
    <property type="entry name" value="(Trans)glycosidases"/>
    <property type="match status" value="1"/>
</dbReference>
<gene>
    <name evidence="3" type="ORF">A2114_02645</name>
</gene>
<evidence type="ECO:0000259" key="2">
    <source>
        <dbReference type="Pfam" id="PF13200"/>
    </source>
</evidence>
<evidence type="ECO:0000313" key="4">
    <source>
        <dbReference type="Proteomes" id="UP000176494"/>
    </source>
</evidence>
<dbReference type="EMBL" id="MHTG01000018">
    <property type="protein sequence ID" value="OHA57239.1"/>
    <property type="molecule type" value="Genomic_DNA"/>
</dbReference>
<feature type="domain" description="DUF4015" evidence="2">
    <location>
        <begin position="70"/>
        <end position="382"/>
    </location>
</feature>
<dbReference type="AlphaFoldDB" id="A0A1G2QAV3"/>
<sequence length="391" mass="43053">MMDKFKTNQAIVWPAAALAVAGVLLVLVLNWPGGQVEYLAAVVTGTSTTSSAEPTPPLVTHLKTPQPVKAVYMTACAAATPSFREHLLGLIDDTEFNSIVIDLKDYSGTIAFPVTDSTLDGVAGPGCQIKDLPEFIRLLHSREIYVIGRVTVFQDPFYAKRHPELAVKRASDGGLWQDKNAINYIDVGARPFWDYIVAISEEAYAIGVDELNFDYVRFPSDGNIRDIAFPYSGNRLKADVLEEFFAYLNRELKPTKAVLSVDLFGMTTTAEPGNDLGIGQDFTRALPYFDYLAPMVYPSHYPPNFYGYANPNAVPYEIIKIAVDGAVAKTLAASSSPSKIRPWLQDFDYGGNYGATEVRAQIQATYDAGVKSWMIWDPANKYTRAAYQPAL</sequence>
<organism evidence="3 4">
    <name type="scientific">Candidatus Vogelbacteria bacterium GWA1_51_14</name>
    <dbReference type="NCBI Taxonomy" id="1802435"/>
    <lineage>
        <taxon>Bacteria</taxon>
        <taxon>Candidatus Vogeliibacteriota</taxon>
    </lineage>
</organism>